<reference evidence="3" key="1">
    <citation type="journal article" date="2019" name="Int. J. Syst. Evol. Microbiol.">
        <title>The Global Catalogue of Microorganisms (GCM) 10K type strain sequencing project: providing services to taxonomists for standard genome sequencing and annotation.</title>
        <authorList>
            <consortium name="The Broad Institute Genomics Platform"/>
            <consortium name="The Broad Institute Genome Sequencing Center for Infectious Disease"/>
            <person name="Wu L."/>
            <person name="Ma J."/>
        </authorList>
    </citation>
    <scope>NUCLEOTIDE SEQUENCE [LARGE SCALE GENOMIC DNA]</scope>
    <source>
        <strain evidence="3">JCM 17906</strain>
    </source>
</reference>
<organism evidence="2 3">
    <name type="scientific">Pseudonocardia xishanensis</name>
    <dbReference type="NCBI Taxonomy" id="630995"/>
    <lineage>
        <taxon>Bacteria</taxon>
        <taxon>Bacillati</taxon>
        <taxon>Actinomycetota</taxon>
        <taxon>Actinomycetes</taxon>
        <taxon>Pseudonocardiales</taxon>
        <taxon>Pseudonocardiaceae</taxon>
        <taxon>Pseudonocardia</taxon>
    </lineage>
</organism>
<dbReference type="EMBL" id="BAABGT010000094">
    <property type="protein sequence ID" value="GAA4555786.1"/>
    <property type="molecule type" value="Genomic_DNA"/>
</dbReference>
<evidence type="ECO:0000313" key="2">
    <source>
        <dbReference type="EMBL" id="GAA4555786.1"/>
    </source>
</evidence>
<gene>
    <name evidence="2" type="ORF">GCM10023175_56680</name>
</gene>
<name>A0ABP8RZH8_9PSEU</name>
<proteinExistence type="predicted"/>
<feature type="region of interest" description="Disordered" evidence="1">
    <location>
        <begin position="130"/>
        <end position="198"/>
    </location>
</feature>
<keyword evidence="3" id="KW-1185">Reference proteome</keyword>
<feature type="compositionally biased region" description="Basic and acidic residues" evidence="1">
    <location>
        <begin position="235"/>
        <end position="245"/>
    </location>
</feature>
<evidence type="ECO:0000256" key="1">
    <source>
        <dbReference type="SAM" id="MobiDB-lite"/>
    </source>
</evidence>
<accession>A0ABP8RZH8</accession>
<comment type="caution">
    <text evidence="2">The sequence shown here is derived from an EMBL/GenBank/DDBJ whole genome shotgun (WGS) entry which is preliminary data.</text>
</comment>
<feature type="region of interest" description="Disordered" evidence="1">
    <location>
        <begin position="214"/>
        <end position="245"/>
    </location>
</feature>
<dbReference type="Proteomes" id="UP001501598">
    <property type="component" value="Unassembled WGS sequence"/>
</dbReference>
<evidence type="ECO:0000313" key="3">
    <source>
        <dbReference type="Proteomes" id="UP001501598"/>
    </source>
</evidence>
<evidence type="ECO:0008006" key="4">
    <source>
        <dbReference type="Google" id="ProtNLM"/>
    </source>
</evidence>
<protein>
    <recommendedName>
        <fullName evidence="4">Roadblock/LAMTOR2 domain-containing protein</fullName>
    </recommendedName>
</protein>
<feature type="compositionally biased region" description="Pro residues" evidence="1">
    <location>
        <begin position="220"/>
        <end position="234"/>
    </location>
</feature>
<dbReference type="RefSeq" id="WP_345425200.1">
    <property type="nucleotide sequence ID" value="NZ_BAABGT010000094.1"/>
</dbReference>
<sequence length="245" mass="25497">MPTIPGSPGLLRTAAADVLRRPEVLAAALVDVASGLTLDAVTADRARLDVEAVAAAQVEAMRGAAELSRVLRGDPTELVVRQGNAVLHVLRPLPDPGSAAGLLLSVLVAAPERNLRRVRKALDRVDPRALVPAAPPVAPRPRQSTPARREGGPAVDPRLAELARFESPAAAPPAVPAARSGERGDTAPPPSGVEVTRPLPVLLSVGSAESQVNWFDPVVPGSPPPPRRSVVPPPEADRPVPRLRP</sequence>